<dbReference type="AlphaFoldDB" id="W1I7J8"/>
<organism evidence="1">
    <name type="scientific">Fusarium pseudograminearum CS3220</name>
    <dbReference type="NCBI Taxonomy" id="1318456"/>
    <lineage>
        <taxon>Eukaryota</taxon>
        <taxon>Fungi</taxon>
        <taxon>Dikarya</taxon>
        <taxon>Ascomycota</taxon>
        <taxon>Pezizomycotina</taxon>
        <taxon>Sordariomycetes</taxon>
        <taxon>Hypocreomycetidae</taxon>
        <taxon>Hypocreales</taxon>
        <taxon>Nectriaceae</taxon>
        <taxon>Fusarium</taxon>
    </lineage>
</organism>
<gene>
    <name evidence="1" type="ORF">BN846_0125960</name>
</gene>
<protein>
    <submittedName>
        <fullName evidence="1">Unclassified</fullName>
    </submittedName>
</protein>
<name>W1I7J8_FUSPS</name>
<dbReference type="EMBL" id="CBMC010001467">
    <property type="protein sequence ID" value="CDL72461.1"/>
    <property type="molecule type" value="Genomic_DNA"/>
</dbReference>
<sequence>MHRSLKTRLSRRMPPTSLGRLLSLARFFSVEKNNQQAKESLLYFRRGRIFLLRRVRSASEG</sequence>
<accession>W1I7J8</accession>
<dbReference type="EMBL" id="HG316774">
    <property type="protein sequence ID" value="CDX48481.1"/>
    <property type="molecule type" value="Genomic_DNA"/>
</dbReference>
<evidence type="ECO:0000313" key="1">
    <source>
        <dbReference type="EMBL" id="CDL72461.1"/>
    </source>
</evidence>
<proteinExistence type="predicted"/>
<reference evidence="1" key="1">
    <citation type="submission" date="2013-05" db="EMBL/GenBank/DDBJ databases">
        <title>Draft genome sequences of six wheat associated Fusarium spp. isolates.</title>
        <authorList>
            <person name="Moolhuijzen P.M."/>
            <person name="Manners J.M."/>
            <person name="Wilcox S."/>
            <person name="Bellgard M.I."/>
            <person name="Gardiner D.M."/>
        </authorList>
    </citation>
    <scope>NUCLEOTIDE SEQUENCE</scope>
    <source>
        <strain evidence="1">CS3220</strain>
    </source>
</reference>